<keyword evidence="1" id="KW-0677">Repeat</keyword>
<sequence>MEVVYGTMTKVLEKLGFIAYEQISLAWGMRDDLMRLRRTMSTVKAVLLDADEKQAHNREISTWLADLKHVFLDAEEVLDEFECEILRRKVVKLYGSTSQKVRRYLSCSNPLVLRINLGRKLKEIRERLDEVADGKTKFHLSERHEETRASHGRTAMTHSYTLKLVGCGNLEGLPRDIKNLISLRFLSLTTKATFFPENGIECLTSLRTLLIFDCESLASLPRNFRCLTALETLVIGGCTKLRITEDEDNDQVNKISLKRLQFSHLPEMVALPQWLRGCEGTLELLRLFGCPKLTALPQWLPNMTSLEKLRIMECPSIQSLPEGMHHLITSLREMKIYGCPELSNFIETVRDEEWIKNIYFEDDPWRPT</sequence>
<comment type="caution">
    <text evidence="6">The sequence shown here is derived from an EMBL/GenBank/DDBJ whole genome shotgun (WGS) entry which is preliminary data.</text>
</comment>
<evidence type="ECO:0000256" key="1">
    <source>
        <dbReference type="ARBA" id="ARBA00022737"/>
    </source>
</evidence>
<name>A0A2P5EW71_TREOI</name>
<feature type="domain" description="Disease resistance N-terminal" evidence="5">
    <location>
        <begin position="8"/>
        <end position="96"/>
    </location>
</feature>
<dbReference type="GO" id="GO:0006952">
    <property type="term" value="P:defense response"/>
    <property type="evidence" value="ECO:0007669"/>
    <property type="project" value="UniProtKB-KW"/>
</dbReference>
<dbReference type="Pfam" id="PF18052">
    <property type="entry name" value="Rx_N"/>
    <property type="match status" value="1"/>
</dbReference>
<dbReference type="AlphaFoldDB" id="A0A2P5EW71"/>
<evidence type="ECO:0000313" key="6">
    <source>
        <dbReference type="EMBL" id="PON89787.1"/>
    </source>
</evidence>
<protein>
    <submittedName>
        <fullName evidence="6">LRR domain containing protein</fullName>
    </submittedName>
</protein>
<dbReference type="EMBL" id="JXTC01000090">
    <property type="protein sequence ID" value="PON89787.1"/>
    <property type="molecule type" value="Genomic_DNA"/>
</dbReference>
<dbReference type="STRING" id="63057.A0A2P5EW71"/>
<keyword evidence="2" id="KW-0547">Nucleotide-binding</keyword>
<reference evidence="7" key="1">
    <citation type="submission" date="2016-06" db="EMBL/GenBank/DDBJ databases">
        <title>Parallel loss of symbiosis genes in relatives of nitrogen-fixing non-legume Parasponia.</title>
        <authorList>
            <person name="Van Velzen R."/>
            <person name="Holmer R."/>
            <person name="Bu F."/>
            <person name="Rutten L."/>
            <person name="Van Zeijl A."/>
            <person name="Liu W."/>
            <person name="Santuari L."/>
            <person name="Cao Q."/>
            <person name="Sharma T."/>
            <person name="Shen D."/>
            <person name="Roswanjaya Y."/>
            <person name="Wardhani T."/>
            <person name="Kalhor M.S."/>
            <person name="Jansen J."/>
            <person name="Van den Hoogen J."/>
            <person name="Gungor B."/>
            <person name="Hartog M."/>
            <person name="Hontelez J."/>
            <person name="Verver J."/>
            <person name="Yang W.-C."/>
            <person name="Schijlen E."/>
            <person name="Repin R."/>
            <person name="Schilthuizen M."/>
            <person name="Schranz E."/>
            <person name="Heidstra R."/>
            <person name="Miyata K."/>
            <person name="Fedorova E."/>
            <person name="Kohlen W."/>
            <person name="Bisseling T."/>
            <person name="Smit S."/>
            <person name="Geurts R."/>
        </authorList>
    </citation>
    <scope>NUCLEOTIDE SEQUENCE [LARGE SCALE GENOMIC DNA]</scope>
    <source>
        <strain evidence="7">cv. RG33-2</strain>
    </source>
</reference>
<dbReference type="InterPro" id="IPR041118">
    <property type="entry name" value="Rx_N"/>
</dbReference>
<dbReference type="PANTHER" id="PTHR36766:SF61">
    <property type="entry name" value="NB-ARC DOMAIN DISEASE RESISTANCE PROTEIN"/>
    <property type="match status" value="1"/>
</dbReference>
<keyword evidence="7" id="KW-1185">Reference proteome</keyword>
<keyword evidence="3" id="KW-0611">Plant defense</keyword>
<keyword evidence="4" id="KW-0067">ATP-binding</keyword>
<evidence type="ECO:0000256" key="2">
    <source>
        <dbReference type="ARBA" id="ARBA00022741"/>
    </source>
</evidence>
<evidence type="ECO:0000313" key="7">
    <source>
        <dbReference type="Proteomes" id="UP000237000"/>
    </source>
</evidence>
<dbReference type="InterPro" id="IPR032675">
    <property type="entry name" value="LRR_dom_sf"/>
</dbReference>
<dbReference type="CDD" id="cd14798">
    <property type="entry name" value="RX-CC_like"/>
    <property type="match status" value="1"/>
</dbReference>
<dbReference type="OrthoDB" id="1189620at2759"/>
<proteinExistence type="predicted"/>
<dbReference type="SUPFAM" id="SSF52058">
    <property type="entry name" value="L domain-like"/>
    <property type="match status" value="1"/>
</dbReference>
<accession>A0A2P5EW71</accession>
<evidence type="ECO:0000256" key="4">
    <source>
        <dbReference type="ARBA" id="ARBA00022840"/>
    </source>
</evidence>
<evidence type="ECO:0000259" key="5">
    <source>
        <dbReference type="Pfam" id="PF18052"/>
    </source>
</evidence>
<dbReference type="InterPro" id="IPR038005">
    <property type="entry name" value="RX-like_CC"/>
</dbReference>
<dbReference type="Gene3D" id="3.80.10.10">
    <property type="entry name" value="Ribonuclease Inhibitor"/>
    <property type="match status" value="2"/>
</dbReference>
<dbReference type="Proteomes" id="UP000237000">
    <property type="component" value="Unassembled WGS sequence"/>
</dbReference>
<evidence type="ECO:0000256" key="3">
    <source>
        <dbReference type="ARBA" id="ARBA00022821"/>
    </source>
</evidence>
<gene>
    <name evidence="6" type="ORF">TorRG33x02_144670</name>
</gene>
<dbReference type="InParanoid" id="A0A2P5EW71"/>
<dbReference type="PANTHER" id="PTHR36766">
    <property type="entry name" value="PLANT BROAD-SPECTRUM MILDEW RESISTANCE PROTEIN RPW8"/>
    <property type="match status" value="1"/>
</dbReference>
<organism evidence="6 7">
    <name type="scientific">Trema orientale</name>
    <name type="common">Charcoal tree</name>
    <name type="synonym">Celtis orientalis</name>
    <dbReference type="NCBI Taxonomy" id="63057"/>
    <lineage>
        <taxon>Eukaryota</taxon>
        <taxon>Viridiplantae</taxon>
        <taxon>Streptophyta</taxon>
        <taxon>Embryophyta</taxon>
        <taxon>Tracheophyta</taxon>
        <taxon>Spermatophyta</taxon>
        <taxon>Magnoliopsida</taxon>
        <taxon>eudicotyledons</taxon>
        <taxon>Gunneridae</taxon>
        <taxon>Pentapetalae</taxon>
        <taxon>rosids</taxon>
        <taxon>fabids</taxon>
        <taxon>Rosales</taxon>
        <taxon>Cannabaceae</taxon>
        <taxon>Trema</taxon>
    </lineage>
</organism>
<dbReference type="GO" id="GO:0005524">
    <property type="term" value="F:ATP binding"/>
    <property type="evidence" value="ECO:0007669"/>
    <property type="project" value="UniProtKB-KW"/>
</dbReference>
<dbReference type="Gene3D" id="1.20.5.4130">
    <property type="match status" value="1"/>
</dbReference>